<feature type="domain" description="Cyclic nucleotide-binding" evidence="1">
    <location>
        <begin position="33"/>
        <end position="119"/>
    </location>
</feature>
<evidence type="ECO:0000313" key="2">
    <source>
        <dbReference type="EMBL" id="SEN15047.1"/>
    </source>
</evidence>
<evidence type="ECO:0000313" key="3">
    <source>
        <dbReference type="Proteomes" id="UP000198984"/>
    </source>
</evidence>
<evidence type="ECO:0000259" key="1">
    <source>
        <dbReference type="Pfam" id="PF00027"/>
    </source>
</evidence>
<keyword evidence="3" id="KW-1185">Reference proteome</keyword>
<gene>
    <name evidence="2" type="ORF">SAMN04488505_108200</name>
</gene>
<reference evidence="2 3" key="1">
    <citation type="submission" date="2016-10" db="EMBL/GenBank/DDBJ databases">
        <authorList>
            <person name="de Groot N.N."/>
        </authorList>
    </citation>
    <scope>NUCLEOTIDE SEQUENCE [LARGE SCALE GENOMIC DNA]</scope>
    <source>
        <strain evidence="2 3">DSM 21039</strain>
    </source>
</reference>
<dbReference type="Proteomes" id="UP000198984">
    <property type="component" value="Unassembled WGS sequence"/>
</dbReference>
<dbReference type="EMBL" id="FOBB01000008">
    <property type="protein sequence ID" value="SEN15047.1"/>
    <property type="molecule type" value="Genomic_DNA"/>
</dbReference>
<sequence length="192" mass="22445">MSHDFTPLRTYLSSLAPLNDQEWENLKELIYVQTYDKKELFLAEGKICKTVGFILEGCFRWVKNQNGEARTFDFAMEHEFVTNYYSIVMQKPSQVNILAVEKSVLLCMDAGKLMELFDSTYSWQKIGRHLAQHTACYFMERLAASYYESPQERYAKLMSTSPELFLRIPHHMLANYLGITKETLSRLRNAAR</sequence>
<dbReference type="InterPro" id="IPR000595">
    <property type="entry name" value="cNMP-bd_dom"/>
</dbReference>
<keyword evidence="2" id="KW-0808">Transferase</keyword>
<dbReference type="InterPro" id="IPR018490">
    <property type="entry name" value="cNMP-bd_dom_sf"/>
</dbReference>
<dbReference type="AlphaFoldDB" id="A0A1H8E873"/>
<dbReference type="CDD" id="cd00038">
    <property type="entry name" value="CAP_ED"/>
    <property type="match status" value="1"/>
</dbReference>
<keyword evidence="2" id="KW-0418">Kinase</keyword>
<accession>A0A1H8E873</accession>
<name>A0A1H8E873_9BACT</name>
<proteinExistence type="predicted"/>
<organism evidence="2 3">
    <name type="scientific">Chitinophaga rupis</name>
    <dbReference type="NCBI Taxonomy" id="573321"/>
    <lineage>
        <taxon>Bacteria</taxon>
        <taxon>Pseudomonadati</taxon>
        <taxon>Bacteroidota</taxon>
        <taxon>Chitinophagia</taxon>
        <taxon>Chitinophagales</taxon>
        <taxon>Chitinophagaceae</taxon>
        <taxon>Chitinophaga</taxon>
    </lineage>
</organism>
<dbReference type="Pfam" id="PF00027">
    <property type="entry name" value="cNMP_binding"/>
    <property type="match status" value="1"/>
</dbReference>
<dbReference type="GO" id="GO:0016301">
    <property type="term" value="F:kinase activity"/>
    <property type="evidence" value="ECO:0007669"/>
    <property type="project" value="UniProtKB-KW"/>
</dbReference>
<dbReference type="InterPro" id="IPR014710">
    <property type="entry name" value="RmlC-like_jellyroll"/>
</dbReference>
<protein>
    <submittedName>
        <fullName evidence="2">cAMP-binding domain of CRP or a regulatory subunit of cAMP-dependent protein kinases</fullName>
    </submittedName>
</protein>
<dbReference type="SUPFAM" id="SSF51206">
    <property type="entry name" value="cAMP-binding domain-like"/>
    <property type="match status" value="1"/>
</dbReference>
<dbReference type="Gene3D" id="2.60.120.10">
    <property type="entry name" value="Jelly Rolls"/>
    <property type="match status" value="1"/>
</dbReference>
<dbReference type="STRING" id="573321.SAMN04488505_108200"/>